<evidence type="ECO:0008006" key="3">
    <source>
        <dbReference type="Google" id="ProtNLM"/>
    </source>
</evidence>
<evidence type="ECO:0000256" key="1">
    <source>
        <dbReference type="SAM" id="SignalP"/>
    </source>
</evidence>
<reference evidence="2" key="1">
    <citation type="submission" date="2021-01" db="EMBL/GenBank/DDBJ databases">
        <authorList>
            <person name="Corre E."/>
            <person name="Pelletier E."/>
            <person name="Niang G."/>
            <person name="Scheremetjew M."/>
            <person name="Finn R."/>
            <person name="Kale V."/>
            <person name="Holt S."/>
            <person name="Cochrane G."/>
            <person name="Meng A."/>
            <person name="Brown T."/>
            <person name="Cohen L."/>
        </authorList>
    </citation>
    <scope>NUCLEOTIDE SEQUENCE</scope>
    <source>
        <strain evidence="2">CCAP1064/1</strain>
    </source>
</reference>
<keyword evidence="1" id="KW-0732">Signal</keyword>
<dbReference type="InterPro" id="IPR025638">
    <property type="entry name" value="DUF4336"/>
</dbReference>
<protein>
    <recommendedName>
        <fullName evidence="3">DUF4336 domain-containing protein</fullName>
    </recommendedName>
</protein>
<evidence type="ECO:0000313" key="2">
    <source>
        <dbReference type="EMBL" id="CAD8405472.1"/>
    </source>
</evidence>
<gene>
    <name evidence="2" type="ORF">PINE0816_LOCUS1587</name>
</gene>
<dbReference type="PANTHER" id="PTHR33835">
    <property type="entry name" value="YALI0C07656P"/>
    <property type="match status" value="1"/>
</dbReference>
<dbReference type="AlphaFoldDB" id="A0A7S0G8Z7"/>
<feature type="chain" id="PRO_5030755885" description="DUF4336 domain-containing protein" evidence="1">
    <location>
        <begin position="21"/>
        <end position="500"/>
    </location>
</feature>
<organism evidence="2">
    <name type="scientific">Proboscia inermis</name>
    <dbReference type="NCBI Taxonomy" id="420281"/>
    <lineage>
        <taxon>Eukaryota</taxon>
        <taxon>Sar</taxon>
        <taxon>Stramenopiles</taxon>
        <taxon>Ochrophyta</taxon>
        <taxon>Bacillariophyta</taxon>
        <taxon>Coscinodiscophyceae</taxon>
        <taxon>Rhizosoleniophycidae</taxon>
        <taxon>Rhizosoleniales</taxon>
        <taxon>Rhizosoleniaceae</taxon>
        <taxon>Proboscia</taxon>
    </lineage>
</organism>
<accession>A0A7S0G8Z7</accession>
<proteinExistence type="predicted"/>
<sequence length="500" mass="56049">MKRTCIPLVILFVFHTCSSSAYTANVNPNHPFRTRLPPTSKSFKTTLYTKRCGKFEKEDVPFPNSNHVNGISRRKSLLSTAAAVASVIPGGIPSAEAAITKDSQWPLWLALPVAPYSRRKTLRRETGRGVWTFDQMIGIYYVQVPIRMTVVAINESIPNSGLFVYAPVAPTKECLSLLQDLIDRYGPIKYIVLPSVAVEHKVLAGPFARKFPKAEFFITDKQYSFPLNLPDATLGLPSWAKPLPASSSEGGTVMWDGMFNHEVLSIKPGVGSEFQEAAFFHKASKTLLLCDTLFATDGNPPEILTSEPEYTRALLFHARDSPLDVVPDTPENRRKGWRRIVLLFNFFFPSAAVVDLGIKPLLKLRPYELGWGGWMPFDWKNEEYERTSFDRYVNGGKPVVYTIIQIIISRGNSGESLRTWVNKVKQWDFDRVIPAHLDAPLAIGPKEFVNTFSFLESGKNEVRFCDEDVAFLRAAENGFLNFSVYKSSLGPLRGKPCGIQ</sequence>
<dbReference type="EMBL" id="HBEL01003357">
    <property type="protein sequence ID" value="CAD8405472.1"/>
    <property type="molecule type" value="Transcribed_RNA"/>
</dbReference>
<feature type="signal peptide" evidence="1">
    <location>
        <begin position="1"/>
        <end position="20"/>
    </location>
</feature>
<name>A0A7S0G8Z7_9STRA</name>
<dbReference type="PANTHER" id="PTHR33835:SF2">
    <property type="entry name" value="LYSINE-TRNA LIGASE"/>
    <property type="match status" value="1"/>
</dbReference>
<dbReference type="Pfam" id="PF14234">
    <property type="entry name" value="DUF4336"/>
    <property type="match status" value="1"/>
</dbReference>